<keyword evidence="1" id="KW-0812">Transmembrane</keyword>
<dbReference type="Pfam" id="PF06197">
    <property type="entry name" value="DUF998"/>
    <property type="match status" value="1"/>
</dbReference>
<feature type="transmembrane region" description="Helical" evidence="1">
    <location>
        <begin position="80"/>
        <end position="99"/>
    </location>
</feature>
<accession>A0A380JBY7</accession>
<dbReference type="InterPro" id="IPR009339">
    <property type="entry name" value="DUF998"/>
</dbReference>
<organism evidence="2 3">
    <name type="scientific">Streptococcus downei MFe28</name>
    <dbReference type="NCBI Taxonomy" id="764290"/>
    <lineage>
        <taxon>Bacteria</taxon>
        <taxon>Bacillati</taxon>
        <taxon>Bacillota</taxon>
        <taxon>Bacilli</taxon>
        <taxon>Lactobacillales</taxon>
        <taxon>Streptococcaceae</taxon>
        <taxon>Streptococcus</taxon>
    </lineage>
</organism>
<keyword evidence="3" id="KW-1185">Reference proteome</keyword>
<proteinExistence type="predicted"/>
<keyword evidence="1" id="KW-1133">Transmembrane helix</keyword>
<dbReference type="EMBL" id="UHFA01000002">
    <property type="protein sequence ID" value="SUN35615.1"/>
    <property type="molecule type" value="Genomic_DNA"/>
</dbReference>
<dbReference type="Proteomes" id="UP000254082">
    <property type="component" value="Unassembled WGS sequence"/>
</dbReference>
<reference evidence="2 3" key="1">
    <citation type="submission" date="2018-06" db="EMBL/GenBank/DDBJ databases">
        <authorList>
            <consortium name="Pathogen Informatics"/>
            <person name="Doyle S."/>
        </authorList>
    </citation>
    <scope>NUCLEOTIDE SEQUENCE [LARGE SCALE GENOMIC DNA]</scope>
    <source>
        <strain evidence="3">NCTC 11391</strain>
    </source>
</reference>
<name>A0A380JBY7_STRDO</name>
<evidence type="ECO:0000313" key="3">
    <source>
        <dbReference type="Proteomes" id="UP000254082"/>
    </source>
</evidence>
<evidence type="ECO:0000313" key="2">
    <source>
        <dbReference type="EMBL" id="SUN35615.1"/>
    </source>
</evidence>
<feature type="transmembrane region" description="Helical" evidence="1">
    <location>
        <begin position="6"/>
        <end position="26"/>
    </location>
</feature>
<protein>
    <submittedName>
        <fullName evidence="2">Uncharacterized protein</fullName>
    </submittedName>
</protein>
<keyword evidence="1" id="KW-0472">Membrane</keyword>
<gene>
    <name evidence="2" type="ORF">NCTC11391_00649</name>
</gene>
<evidence type="ECO:0000256" key="1">
    <source>
        <dbReference type="SAM" id="Phobius"/>
    </source>
</evidence>
<feature type="transmembrane region" description="Helical" evidence="1">
    <location>
        <begin position="53"/>
        <end position="74"/>
    </location>
</feature>
<sequence>MLVASFALIVILCCLAYYYLLAVLHIKNRKFYHPISQAVSDYGVGEHRRYFQLAGLVVSLRTIALTLALGFWSYRFQFKQSAVLLLLLALIGYLGVAVFRQILKGKSGRSRAVSTSCLQLFNLQLSP</sequence>
<dbReference type="AlphaFoldDB" id="A0A380JBY7"/>